<keyword evidence="2" id="KW-1003">Cell membrane</keyword>
<dbReference type="Pfam" id="PF06081">
    <property type="entry name" value="ArAE_1"/>
    <property type="match status" value="1"/>
</dbReference>
<evidence type="ECO:0000256" key="5">
    <source>
        <dbReference type="ARBA" id="ARBA00023136"/>
    </source>
</evidence>
<sequence>MQLFKHFRFVGGRVVKTGIAVFLTALVCDLLDWPAMFAVITAIVTIEPTATDSIKKAYIRFPASAIGALYAAFIAHFLGDRPITYTLVALATIITCYKLHLTAGTLVATLTGVAMISTIQENYITDFFVRLGTTTLGLTISSVVNIFVLPPNYSTRIAKNINSLFVKTGNVLHRRGIEILQNKSLHKETKMIFKDIQRELEKTDTLCEYQKEEWKFHRSSRKDVRNFHYEYKKLNTLRQLLFHIGNLIYLPAQDYSFTEVEEKNILTAAQSMRGILHHPSFNMEDHHYVLMKKLLEEFWDDPQELNKQKFSNVRHHFTCETVLLYELLSIHDLLEELNQIHSLEMQREKVLEKSRSHQQ</sequence>
<dbReference type="Proteomes" id="UP001597506">
    <property type="component" value="Unassembled WGS sequence"/>
</dbReference>
<keyword evidence="8" id="KW-1185">Reference proteome</keyword>
<gene>
    <name evidence="7" type="ORF">ACFSUL_19655</name>
</gene>
<evidence type="ECO:0000256" key="3">
    <source>
        <dbReference type="ARBA" id="ARBA00022692"/>
    </source>
</evidence>
<dbReference type="RefSeq" id="WP_377937831.1">
    <property type="nucleotide sequence ID" value="NZ_JBHUMF010000032.1"/>
</dbReference>
<keyword evidence="4 6" id="KW-1133">Transmembrane helix</keyword>
<feature type="transmembrane region" description="Helical" evidence="6">
    <location>
        <begin position="58"/>
        <end position="79"/>
    </location>
</feature>
<proteinExistence type="predicted"/>
<keyword evidence="5 6" id="KW-0472">Membrane</keyword>
<dbReference type="InterPro" id="IPR010343">
    <property type="entry name" value="ArAE_1"/>
</dbReference>
<dbReference type="EMBL" id="JBHUMF010000032">
    <property type="protein sequence ID" value="MFD2682964.1"/>
    <property type="molecule type" value="Genomic_DNA"/>
</dbReference>
<comment type="caution">
    <text evidence="7">The sequence shown here is derived from an EMBL/GenBank/DDBJ whole genome shotgun (WGS) entry which is preliminary data.</text>
</comment>
<name>A0ABW5RWX1_9BACI</name>
<reference evidence="8" key="1">
    <citation type="journal article" date="2019" name="Int. J. Syst. Evol. Microbiol.">
        <title>The Global Catalogue of Microorganisms (GCM) 10K type strain sequencing project: providing services to taxonomists for standard genome sequencing and annotation.</title>
        <authorList>
            <consortium name="The Broad Institute Genomics Platform"/>
            <consortium name="The Broad Institute Genome Sequencing Center for Infectious Disease"/>
            <person name="Wu L."/>
            <person name="Ma J."/>
        </authorList>
    </citation>
    <scope>NUCLEOTIDE SEQUENCE [LARGE SCALE GENOMIC DNA]</scope>
    <source>
        <strain evidence="8">KCTC 3913</strain>
    </source>
</reference>
<protein>
    <submittedName>
        <fullName evidence="7">Aromatic acid exporter family protein</fullName>
    </submittedName>
</protein>
<accession>A0ABW5RWX1</accession>
<feature type="transmembrane region" description="Helical" evidence="6">
    <location>
        <begin position="20"/>
        <end position="46"/>
    </location>
</feature>
<feature type="transmembrane region" description="Helical" evidence="6">
    <location>
        <begin position="127"/>
        <end position="149"/>
    </location>
</feature>
<organism evidence="7 8">
    <name type="scientific">Bacillus seohaeanensis</name>
    <dbReference type="NCBI Taxonomy" id="284580"/>
    <lineage>
        <taxon>Bacteria</taxon>
        <taxon>Bacillati</taxon>
        <taxon>Bacillota</taxon>
        <taxon>Bacilli</taxon>
        <taxon>Bacillales</taxon>
        <taxon>Bacillaceae</taxon>
        <taxon>Bacillus</taxon>
    </lineage>
</organism>
<evidence type="ECO:0000256" key="1">
    <source>
        <dbReference type="ARBA" id="ARBA00004651"/>
    </source>
</evidence>
<evidence type="ECO:0000256" key="6">
    <source>
        <dbReference type="SAM" id="Phobius"/>
    </source>
</evidence>
<evidence type="ECO:0000313" key="8">
    <source>
        <dbReference type="Proteomes" id="UP001597506"/>
    </source>
</evidence>
<evidence type="ECO:0000256" key="4">
    <source>
        <dbReference type="ARBA" id="ARBA00022989"/>
    </source>
</evidence>
<evidence type="ECO:0000313" key="7">
    <source>
        <dbReference type="EMBL" id="MFD2682964.1"/>
    </source>
</evidence>
<evidence type="ECO:0000256" key="2">
    <source>
        <dbReference type="ARBA" id="ARBA00022475"/>
    </source>
</evidence>
<feature type="transmembrane region" description="Helical" evidence="6">
    <location>
        <begin position="85"/>
        <end position="115"/>
    </location>
</feature>
<comment type="subcellular location">
    <subcellularLocation>
        <location evidence="1">Cell membrane</location>
        <topology evidence="1">Multi-pass membrane protein</topology>
    </subcellularLocation>
</comment>
<keyword evidence="3 6" id="KW-0812">Transmembrane</keyword>